<keyword evidence="1" id="KW-0812">Transmembrane</keyword>
<accession>A0ABS9EL27</accession>
<dbReference type="Gene3D" id="2.60.40.2340">
    <property type="match status" value="4"/>
</dbReference>
<evidence type="ECO:0000313" key="3">
    <source>
        <dbReference type="EMBL" id="MCF4141910.1"/>
    </source>
</evidence>
<organism evidence="3 4">
    <name type="scientific">Dethiosulfovibrio marinus</name>
    <dbReference type="NCBI Taxonomy" id="133532"/>
    <lineage>
        <taxon>Bacteria</taxon>
        <taxon>Thermotogati</taxon>
        <taxon>Synergistota</taxon>
        <taxon>Synergistia</taxon>
        <taxon>Synergistales</taxon>
        <taxon>Dethiosulfovibrionaceae</taxon>
        <taxon>Dethiosulfovibrio</taxon>
    </lineage>
</organism>
<reference evidence="3 4" key="1">
    <citation type="submission" date="2022-01" db="EMBL/GenBank/DDBJ databases">
        <title>Dethiosulfovibrio faecalis sp. nov., a novel proteolytic, non-sulfur-reducing bacterium isolated from a marine aquaculture solid waste bioreactor.</title>
        <authorList>
            <person name="Grabowski S."/>
            <person name="Apolinario E."/>
            <person name="Schneider N."/>
            <person name="Marshall C.W."/>
            <person name="Sowers K.R."/>
        </authorList>
    </citation>
    <scope>NUCLEOTIDE SEQUENCE [LARGE SCALE GENOMIC DNA]</scope>
    <source>
        <strain evidence="3 4">DSM 12537</strain>
    </source>
</reference>
<dbReference type="RefSeq" id="WP_236098669.1">
    <property type="nucleotide sequence ID" value="NZ_JAKGUD010000003.1"/>
</dbReference>
<evidence type="ECO:0000256" key="1">
    <source>
        <dbReference type="SAM" id="Phobius"/>
    </source>
</evidence>
<feature type="transmembrane region" description="Helical" evidence="1">
    <location>
        <begin position="785"/>
        <end position="808"/>
    </location>
</feature>
<comment type="caution">
    <text evidence="3">The sequence shown here is derived from an EMBL/GenBank/DDBJ whole genome shotgun (WGS) entry which is preliminary data.</text>
</comment>
<sequence>MTKRFISLFLLAFLAVAVCSCSTWASSFSQSQKPSDPIPADNAVDVPLDQTLSWARCYNEDGTPIAGYTIKVRNEKGTYMSSGSISSIGPSRITFETSGFYLGDKYTWEVSARDNKGVVWKSTFSFTTTAVALQTGKAILAYSLPGQVGSIIDSSAHTVTVTMPSGTDVSSLVADFTLSGGASSEVGGVAQISKKTANDFRNPVTYAVVAEDKSVQNWVVTVNVAPAPRIGKDITSYSLPGQVSSIIDSSAHTVTVTMPSGTDVSSLVADFTLSDGASSEVGGIAQISKNTANDFRNPVTYAVVAEDKSVQNWVVTVNVAPAPRIGKDITSYSLPGQVGSIIDSSAHTVTVTMPSGTDVSSLVADFTLSGGASSEVGGVAQISKKTANDFRNPVTYRVTAEDKSVQNWVVTVNVAPAPRIGKDITSYSLPGQVSSIIDSSAHTVTVTMPSGTDVSSLVADFTLSDGASAEVGSLIQESGVTANDFTSPVPYKIIAEDKSFLNWAVTVYIGTDPVTPVIPKVEPSDIEPFKLEDEDISSDTGAKPMTAGETADIVNGNGDLLNLFSEDKVAEIVAVNLDGDVKDIEFPAKKDHAKNVTDIAVKYEGSVAITPVIAQIKNDGSLGDGDNFDFSLPVAQIRSLMTNISNNVLTFRLRIASKDSVIMFRGRNLVAERLATVEEKDGFYYVVLNVSNRPGAGLTFDDLSGSVFAVDTEEHLIQTIMEKIGSKNYSYQDLVNMGLLNLDSSKWYEYKSEIDKLVDPVKEDIQKAIDAINTAKPVPASSGSGGAGCSIGGIAPAAFFLLLPLLLFQKK</sequence>
<proteinExistence type="predicted"/>
<gene>
    <name evidence="3" type="ORF">L2W38_03655</name>
</gene>
<dbReference type="Proteomes" id="UP001200430">
    <property type="component" value="Unassembled WGS sequence"/>
</dbReference>
<dbReference type="Gene3D" id="2.60.40.10">
    <property type="entry name" value="Immunoglobulins"/>
    <property type="match status" value="1"/>
</dbReference>
<dbReference type="SUPFAM" id="SSF49265">
    <property type="entry name" value="Fibronectin type III"/>
    <property type="match status" value="1"/>
</dbReference>
<keyword evidence="1" id="KW-0472">Membrane</keyword>
<feature type="signal peptide" evidence="2">
    <location>
        <begin position="1"/>
        <end position="25"/>
    </location>
</feature>
<keyword evidence="1" id="KW-1133">Transmembrane helix</keyword>
<dbReference type="PROSITE" id="PS51257">
    <property type="entry name" value="PROKAR_LIPOPROTEIN"/>
    <property type="match status" value="1"/>
</dbReference>
<keyword evidence="4" id="KW-1185">Reference proteome</keyword>
<feature type="chain" id="PRO_5045758684" evidence="2">
    <location>
        <begin position="26"/>
        <end position="811"/>
    </location>
</feature>
<evidence type="ECO:0000256" key="2">
    <source>
        <dbReference type="SAM" id="SignalP"/>
    </source>
</evidence>
<dbReference type="InterPro" id="IPR036116">
    <property type="entry name" value="FN3_sf"/>
</dbReference>
<evidence type="ECO:0000313" key="4">
    <source>
        <dbReference type="Proteomes" id="UP001200430"/>
    </source>
</evidence>
<keyword evidence="2" id="KW-0732">Signal</keyword>
<protein>
    <submittedName>
        <fullName evidence="3">DUF5018 domain-containing protein</fullName>
    </submittedName>
</protein>
<dbReference type="InterPro" id="IPR013783">
    <property type="entry name" value="Ig-like_fold"/>
</dbReference>
<name>A0ABS9EL27_9BACT</name>
<dbReference type="EMBL" id="JAKGUD010000003">
    <property type="protein sequence ID" value="MCF4141910.1"/>
    <property type="molecule type" value="Genomic_DNA"/>
</dbReference>